<keyword evidence="2" id="KW-1185">Reference proteome</keyword>
<name>A0ACC2GYL8_DALPE</name>
<evidence type="ECO:0000313" key="1">
    <source>
        <dbReference type="EMBL" id="KAJ8008470.1"/>
    </source>
</evidence>
<sequence>MSDGTQFVEALGRLGYPGSSSLKGSEFDWLFDCAPENLHLLRFVCRNLNQENVLTPEEARAFKALRASGKPILHEAALGEVLKNSGPPAGRNLVGPFSSSSEGAASIEDLEAELAALKKEKLLKQQRHKKLQVLTTSRADSALRLASRQDYANGRLKETHAELGARNASTNAALQTLADEVRRLGTYLEIDPESKEGKVRGDAVVPVPVLTTAPPRTPVLLSQLSLEPYLRQEERNTKALSALTQRQFFQGIGDMVETSSSERFQLLDLSLCGDDEEEEEEEEAEEQVKNEKDGKKLGERVVVQRRKEMSRLQWAHMVAQHQLVKARAEERGARAGVNWITENLRSFTEGTVPASLPAREAAARRELQGVGADLESLLQGPVSAALRESARLLNVPVVSGDLDLQLARQDYYTSKQEQVRDHLLRQKASFELLLLAQEVELRREKEMLNHLGELAAWLVERGQETALRSQTFTQPEMSHVLRPTPQSIISSKDEAFTRLLQILESGLVSDGGGHGQPFRTYEGLDGAARNLQAELRSTREALAGAVRQQHYTGARLHSDMEALRRATFTMLQQLYLSPQVCPTATSHDQELCPNAQEMTVRLGELEVLQNALFKLMQDVMEEVRGKRSQLDHSPLLRRERELYVYFHLNPKLLNKVVEDLEDRPDVCKRSRS</sequence>
<dbReference type="Proteomes" id="UP001157502">
    <property type="component" value="Chromosome 8"/>
</dbReference>
<organism evidence="1 2">
    <name type="scientific">Dallia pectoralis</name>
    <name type="common">Alaska blackfish</name>
    <dbReference type="NCBI Taxonomy" id="75939"/>
    <lineage>
        <taxon>Eukaryota</taxon>
        <taxon>Metazoa</taxon>
        <taxon>Chordata</taxon>
        <taxon>Craniata</taxon>
        <taxon>Vertebrata</taxon>
        <taxon>Euteleostomi</taxon>
        <taxon>Actinopterygii</taxon>
        <taxon>Neopterygii</taxon>
        <taxon>Teleostei</taxon>
        <taxon>Protacanthopterygii</taxon>
        <taxon>Esociformes</taxon>
        <taxon>Umbridae</taxon>
        <taxon>Dallia</taxon>
    </lineage>
</organism>
<accession>A0ACC2GYL8</accession>
<gene>
    <name evidence="1" type="ORF">DPEC_G00105150</name>
</gene>
<dbReference type="EMBL" id="CM055735">
    <property type="protein sequence ID" value="KAJ8008470.1"/>
    <property type="molecule type" value="Genomic_DNA"/>
</dbReference>
<reference evidence="1" key="1">
    <citation type="submission" date="2021-05" db="EMBL/GenBank/DDBJ databases">
        <authorList>
            <person name="Pan Q."/>
            <person name="Jouanno E."/>
            <person name="Zahm M."/>
            <person name="Klopp C."/>
            <person name="Cabau C."/>
            <person name="Louis A."/>
            <person name="Berthelot C."/>
            <person name="Parey E."/>
            <person name="Roest Crollius H."/>
            <person name="Montfort J."/>
            <person name="Robinson-Rechavi M."/>
            <person name="Bouchez O."/>
            <person name="Lampietro C."/>
            <person name="Lopez Roques C."/>
            <person name="Donnadieu C."/>
            <person name="Postlethwait J."/>
            <person name="Bobe J."/>
            <person name="Dillon D."/>
            <person name="Chandos A."/>
            <person name="von Hippel F."/>
            <person name="Guiguen Y."/>
        </authorList>
    </citation>
    <scope>NUCLEOTIDE SEQUENCE</scope>
    <source>
        <strain evidence="1">YG-Jan2019</strain>
    </source>
</reference>
<protein>
    <submittedName>
        <fullName evidence="1">Uncharacterized protein</fullName>
    </submittedName>
</protein>
<comment type="caution">
    <text evidence="1">The sequence shown here is derived from an EMBL/GenBank/DDBJ whole genome shotgun (WGS) entry which is preliminary data.</text>
</comment>
<evidence type="ECO:0000313" key="2">
    <source>
        <dbReference type="Proteomes" id="UP001157502"/>
    </source>
</evidence>
<proteinExistence type="predicted"/>